<keyword evidence="5 6" id="KW-0472">Membrane</keyword>
<feature type="transmembrane region" description="Helical" evidence="6">
    <location>
        <begin position="90"/>
        <end position="110"/>
    </location>
</feature>
<evidence type="ECO:0000256" key="6">
    <source>
        <dbReference type="SAM" id="Phobius"/>
    </source>
</evidence>
<proteinExistence type="inferred from homology"/>
<evidence type="ECO:0000256" key="3">
    <source>
        <dbReference type="ARBA" id="ARBA00022692"/>
    </source>
</evidence>
<feature type="transmembrane region" description="Helical" evidence="6">
    <location>
        <begin position="146"/>
        <end position="169"/>
    </location>
</feature>
<evidence type="ECO:0000256" key="1">
    <source>
        <dbReference type="ARBA" id="ARBA00004141"/>
    </source>
</evidence>
<sequence length="329" mass="37058">MAAAQNSTTTVLDVVIKQNVSSKTTSSLQNLSFSDLIGEYNSSTSTNYLSIQYSDLNPYTLWYISMALFVGAGILILILTLSVESLHRNALVYASFSFQCFLTAAMYLLMSLNIGLLYEAYDVHVEPGIILQPGTMLHRPVDPPVYWIRNVLWAFSTTIDVFILTVFVDSTKNVSKQKKSKTLLTWEYKAYILMINAALHTCGVIGTIVPTSQLSKWTYWVFGLALFVILMNQLASRQCALMKTAERNAVLEPYRKLVRVILVTWSLYPTLWAVGDGSGTIGWNLKEVLYAVIDYLSKFSLIAMFLHVSQDLSGLSLRLRRIFARDHNQ</sequence>
<evidence type="ECO:0000313" key="7">
    <source>
        <dbReference type="EMBL" id="CAD8505453.1"/>
    </source>
</evidence>
<evidence type="ECO:0000256" key="2">
    <source>
        <dbReference type="ARBA" id="ARBA00008130"/>
    </source>
</evidence>
<dbReference type="GO" id="GO:0016020">
    <property type="term" value="C:membrane"/>
    <property type="evidence" value="ECO:0007669"/>
    <property type="project" value="UniProtKB-SubCell"/>
</dbReference>
<dbReference type="Pfam" id="PF01036">
    <property type="entry name" value="Bac_rhodopsin"/>
    <property type="match status" value="1"/>
</dbReference>
<dbReference type="SMART" id="SM01021">
    <property type="entry name" value="Bac_rhodopsin"/>
    <property type="match status" value="1"/>
</dbReference>
<comment type="subcellular location">
    <subcellularLocation>
        <location evidence="1">Membrane</location>
        <topology evidence="1">Multi-pass membrane protein</topology>
    </subcellularLocation>
</comment>
<reference evidence="7" key="1">
    <citation type="submission" date="2021-01" db="EMBL/GenBank/DDBJ databases">
        <authorList>
            <person name="Corre E."/>
            <person name="Pelletier E."/>
            <person name="Niang G."/>
            <person name="Scheremetjew M."/>
            <person name="Finn R."/>
            <person name="Kale V."/>
            <person name="Holt S."/>
            <person name="Cochrane G."/>
            <person name="Meng A."/>
            <person name="Brown T."/>
            <person name="Cohen L."/>
        </authorList>
    </citation>
    <scope>NUCLEOTIDE SEQUENCE</scope>
    <source>
        <strain evidence="7">CCMP325</strain>
    </source>
</reference>
<feature type="transmembrane region" description="Helical" evidence="6">
    <location>
        <begin position="190"/>
        <end position="211"/>
    </location>
</feature>
<feature type="transmembrane region" description="Helical" evidence="6">
    <location>
        <begin position="61"/>
        <end position="83"/>
    </location>
</feature>
<keyword evidence="4 6" id="KW-1133">Transmembrane helix</keyword>
<dbReference type="InterPro" id="IPR001425">
    <property type="entry name" value="Arc/bac/fun_rhodopsins"/>
</dbReference>
<dbReference type="AlphaFoldDB" id="A0A7S0HY48"/>
<feature type="transmembrane region" description="Helical" evidence="6">
    <location>
        <begin position="217"/>
        <end position="236"/>
    </location>
</feature>
<feature type="transmembrane region" description="Helical" evidence="6">
    <location>
        <begin position="257"/>
        <end position="275"/>
    </location>
</feature>
<protein>
    <submittedName>
        <fullName evidence="7">Uncharacterized protein</fullName>
    </submittedName>
</protein>
<feature type="transmembrane region" description="Helical" evidence="6">
    <location>
        <begin position="295"/>
        <end position="317"/>
    </location>
</feature>
<dbReference type="Gene3D" id="1.20.1070.10">
    <property type="entry name" value="Rhodopsin 7-helix transmembrane proteins"/>
    <property type="match status" value="1"/>
</dbReference>
<dbReference type="EMBL" id="HBEO01032611">
    <property type="protein sequence ID" value="CAD8505453.1"/>
    <property type="molecule type" value="Transcribed_RNA"/>
</dbReference>
<organism evidence="7">
    <name type="scientific">Hanusia phi</name>
    <dbReference type="NCBI Taxonomy" id="3032"/>
    <lineage>
        <taxon>Eukaryota</taxon>
        <taxon>Cryptophyceae</taxon>
        <taxon>Pyrenomonadales</taxon>
        <taxon>Geminigeraceae</taxon>
        <taxon>Hanusia</taxon>
    </lineage>
</organism>
<comment type="similarity">
    <text evidence="2">Belongs to the archaeal/bacterial/fungal opsin family.</text>
</comment>
<evidence type="ECO:0000256" key="4">
    <source>
        <dbReference type="ARBA" id="ARBA00022989"/>
    </source>
</evidence>
<name>A0A7S0HY48_9CRYP</name>
<gene>
    <name evidence="7" type="ORF">HPHI1048_LOCUS22073</name>
</gene>
<accession>A0A7S0HY48</accession>
<keyword evidence="3 6" id="KW-0812">Transmembrane</keyword>
<dbReference type="SUPFAM" id="SSF81321">
    <property type="entry name" value="Family A G protein-coupled receptor-like"/>
    <property type="match status" value="1"/>
</dbReference>
<evidence type="ECO:0000256" key="5">
    <source>
        <dbReference type="ARBA" id="ARBA00023136"/>
    </source>
</evidence>